<dbReference type="Proteomes" id="UP000198949">
    <property type="component" value="Unassembled WGS sequence"/>
</dbReference>
<dbReference type="Gene3D" id="1.20.1250.20">
    <property type="entry name" value="MFS general substrate transporter like domains"/>
    <property type="match status" value="2"/>
</dbReference>
<dbReference type="SUPFAM" id="SSF103473">
    <property type="entry name" value="MFS general substrate transporter"/>
    <property type="match status" value="1"/>
</dbReference>
<dbReference type="GO" id="GO:0005886">
    <property type="term" value="C:plasma membrane"/>
    <property type="evidence" value="ECO:0007669"/>
    <property type="project" value="UniProtKB-SubCell"/>
</dbReference>
<proteinExistence type="predicted"/>
<evidence type="ECO:0000256" key="3">
    <source>
        <dbReference type="ARBA" id="ARBA00022692"/>
    </source>
</evidence>
<feature type="transmembrane region" description="Helical" evidence="6">
    <location>
        <begin position="79"/>
        <end position="97"/>
    </location>
</feature>
<dbReference type="InterPro" id="IPR011701">
    <property type="entry name" value="MFS"/>
</dbReference>
<feature type="transmembrane region" description="Helical" evidence="6">
    <location>
        <begin position="376"/>
        <end position="396"/>
    </location>
</feature>
<evidence type="ECO:0000256" key="2">
    <source>
        <dbReference type="ARBA" id="ARBA00022475"/>
    </source>
</evidence>
<reference evidence="9" key="1">
    <citation type="submission" date="2016-10" db="EMBL/GenBank/DDBJ databases">
        <authorList>
            <person name="Varghese N."/>
            <person name="Submissions S."/>
        </authorList>
    </citation>
    <scope>NUCLEOTIDE SEQUENCE [LARGE SCALE GENOMIC DNA]</scope>
    <source>
        <strain evidence="9">CGMCC 4.3516</strain>
    </source>
</reference>
<keyword evidence="9" id="KW-1185">Reference proteome</keyword>
<name>A0A1G6VR62_9ACTN</name>
<sequence>MSFTSFVDGTRWSDVYTAATCAFLAGTAMFTADFALTLRLQSEGYGGFAVAALIICATLPLVVLAPLTGRMADRFDSRTLMAASGLLQTAAIVAMAFTDNLYVLFALVILNASGTAITQPVVSALVPVMARSEDLPRAIAMVQTGTLVGLATGPAAAGFLIGANGIGAALGMAAACAVTRVLLCCDIRTRRGGVRRDLTAHAGAGRVAWRLGGDRLLTAMVFGLSAVIAAMCAVNVLSVFLVRESYGASESLYGLIKACWILGMVAGAWIAAAIVRRMERDVQLAWMLMACLAGVGLACFGQGLPLFSVLLLVPLNFIGGMFNAGENSALGIAIARRVPEAFRGRANAAVNGRVNAAQLIGFLLGGVVSTMMDVRLAFMAVGVVSIAIVIACLPVIRRAGREDDADRAGAVPTTGRDLVGAAVLTPTARWR</sequence>
<protein>
    <submittedName>
        <fullName evidence="8">Predicted arabinose efflux permease, MFS family</fullName>
    </submittedName>
</protein>
<dbReference type="EMBL" id="FNAD01000005">
    <property type="protein sequence ID" value="SDD55477.1"/>
    <property type="molecule type" value="Genomic_DNA"/>
</dbReference>
<dbReference type="RefSeq" id="WP_091032972.1">
    <property type="nucleotide sequence ID" value="NZ_FNAD01000005.1"/>
</dbReference>
<dbReference type="PROSITE" id="PS50850">
    <property type="entry name" value="MFS"/>
    <property type="match status" value="1"/>
</dbReference>
<feature type="transmembrane region" description="Helical" evidence="6">
    <location>
        <begin position="254"/>
        <end position="275"/>
    </location>
</feature>
<dbReference type="InterPro" id="IPR020846">
    <property type="entry name" value="MFS_dom"/>
</dbReference>
<dbReference type="GO" id="GO:0022857">
    <property type="term" value="F:transmembrane transporter activity"/>
    <property type="evidence" value="ECO:0007669"/>
    <property type="project" value="InterPro"/>
</dbReference>
<keyword evidence="3 6" id="KW-0812">Transmembrane</keyword>
<feature type="transmembrane region" description="Helical" evidence="6">
    <location>
        <begin position="138"/>
        <end position="160"/>
    </location>
</feature>
<dbReference type="PANTHER" id="PTHR23513">
    <property type="entry name" value="INTEGRAL MEMBRANE EFFLUX PROTEIN-RELATED"/>
    <property type="match status" value="1"/>
</dbReference>
<evidence type="ECO:0000313" key="9">
    <source>
        <dbReference type="Proteomes" id="UP000198949"/>
    </source>
</evidence>
<evidence type="ECO:0000256" key="4">
    <source>
        <dbReference type="ARBA" id="ARBA00022989"/>
    </source>
</evidence>
<dbReference type="STRING" id="58114.SAMN05216270_10560"/>
<dbReference type="InterPro" id="IPR036259">
    <property type="entry name" value="MFS_trans_sf"/>
</dbReference>
<accession>A0A1G6VR62</accession>
<keyword evidence="2" id="KW-1003">Cell membrane</keyword>
<comment type="subcellular location">
    <subcellularLocation>
        <location evidence="1">Cell membrane</location>
        <topology evidence="1">Multi-pass membrane protein</topology>
    </subcellularLocation>
</comment>
<dbReference type="PANTHER" id="PTHR23513:SF18">
    <property type="entry name" value="INTEGRAL MEMBRANE PROTEIN"/>
    <property type="match status" value="1"/>
</dbReference>
<dbReference type="Pfam" id="PF07690">
    <property type="entry name" value="MFS_1"/>
    <property type="match status" value="1"/>
</dbReference>
<organism evidence="8 9">
    <name type="scientific">Glycomyces harbinensis</name>
    <dbReference type="NCBI Taxonomy" id="58114"/>
    <lineage>
        <taxon>Bacteria</taxon>
        <taxon>Bacillati</taxon>
        <taxon>Actinomycetota</taxon>
        <taxon>Actinomycetes</taxon>
        <taxon>Glycomycetales</taxon>
        <taxon>Glycomycetaceae</taxon>
        <taxon>Glycomyces</taxon>
    </lineage>
</organism>
<dbReference type="OrthoDB" id="5178159at2"/>
<feature type="transmembrane region" description="Helical" evidence="6">
    <location>
        <begin position="166"/>
        <end position="185"/>
    </location>
</feature>
<evidence type="ECO:0000256" key="5">
    <source>
        <dbReference type="ARBA" id="ARBA00023136"/>
    </source>
</evidence>
<keyword evidence="4 6" id="KW-1133">Transmembrane helix</keyword>
<evidence type="ECO:0000259" key="7">
    <source>
        <dbReference type="PROSITE" id="PS50850"/>
    </source>
</evidence>
<feature type="transmembrane region" description="Helical" evidence="6">
    <location>
        <begin position="287"/>
        <end position="313"/>
    </location>
</feature>
<dbReference type="CDD" id="cd06173">
    <property type="entry name" value="MFS_MefA_like"/>
    <property type="match status" value="1"/>
</dbReference>
<feature type="transmembrane region" description="Helical" evidence="6">
    <location>
        <begin position="12"/>
        <end position="32"/>
    </location>
</feature>
<feature type="transmembrane region" description="Helical" evidence="6">
    <location>
        <begin position="216"/>
        <end position="242"/>
    </location>
</feature>
<evidence type="ECO:0000313" key="8">
    <source>
        <dbReference type="EMBL" id="SDD55477.1"/>
    </source>
</evidence>
<dbReference type="AlphaFoldDB" id="A0A1G6VR62"/>
<gene>
    <name evidence="8" type="ORF">SAMN05216270_10560</name>
</gene>
<keyword evidence="5 6" id="KW-0472">Membrane</keyword>
<feature type="transmembrane region" description="Helical" evidence="6">
    <location>
        <begin position="44"/>
        <end position="67"/>
    </location>
</feature>
<evidence type="ECO:0000256" key="6">
    <source>
        <dbReference type="SAM" id="Phobius"/>
    </source>
</evidence>
<evidence type="ECO:0000256" key="1">
    <source>
        <dbReference type="ARBA" id="ARBA00004651"/>
    </source>
</evidence>
<feature type="domain" description="Major facilitator superfamily (MFS) profile" evidence="7">
    <location>
        <begin position="1"/>
        <end position="400"/>
    </location>
</feature>